<keyword evidence="3 7" id="KW-0378">Hydrolase</keyword>
<dbReference type="Proteomes" id="UP000054260">
    <property type="component" value="Unassembled WGS sequence"/>
</dbReference>
<dbReference type="Proteomes" id="UP000055014">
    <property type="component" value="Unassembled WGS sequence"/>
</dbReference>
<sequence length="197" mass="22182">MNIEYDTLTEVVRDEARKMCSEERLKHVFGVERLARKLSRIHGVNSSKAGLVAVSHDIFRDRDEDELIRLSIFFGIETTEIERTAPVLLHGKIAACYLREKHGIEGDIFQALFWHVSGIPGMTLLGKILMISDIGEEGRTFPEALQIRKAAELDLEKSFADVIRLKIAWAVTTGSLLLPETVWTWNELLGGANHVSN</sequence>
<evidence type="ECO:0000256" key="2">
    <source>
        <dbReference type="ARBA" id="ARBA00022741"/>
    </source>
</evidence>
<evidence type="ECO:0000313" key="5">
    <source>
        <dbReference type="EMBL" id="HCO70233.1"/>
    </source>
</evidence>
<proteinExistence type="predicted"/>
<dbReference type="InterPro" id="IPR006674">
    <property type="entry name" value="HD_domain"/>
</dbReference>
<reference evidence="8 9" key="2">
    <citation type="journal article" date="2015" name="MBio">
        <title>Genome-Resolved Metagenomic Analysis Reveals Roles for Candidate Phyla and Other Microbial Community Members in Biogeochemical Transformations in Oil Reservoirs.</title>
        <authorList>
            <person name="Hu P."/>
            <person name="Tom L."/>
            <person name="Singh A."/>
            <person name="Thomas B.C."/>
            <person name="Baker B.J."/>
            <person name="Piceno Y.M."/>
            <person name="Andersen G.L."/>
            <person name="Banfield J.F."/>
        </authorList>
    </citation>
    <scope>NUCLEOTIDE SEQUENCE [LARGE SCALE GENOMIC DNA]</scope>
</reference>
<evidence type="ECO:0000259" key="4">
    <source>
        <dbReference type="Pfam" id="PF01966"/>
    </source>
</evidence>
<dbReference type="EMBL" id="DQBS01000151">
    <property type="protein sequence ID" value="HCO70233.1"/>
    <property type="molecule type" value="Genomic_DNA"/>
</dbReference>
<dbReference type="SUPFAM" id="SSF109604">
    <property type="entry name" value="HD-domain/PDEase-like"/>
    <property type="match status" value="1"/>
</dbReference>
<dbReference type="PANTHER" id="PTHR35795">
    <property type="entry name" value="SLR1885 PROTEIN"/>
    <property type="match status" value="1"/>
</dbReference>
<dbReference type="GO" id="GO:0000166">
    <property type="term" value="F:nucleotide binding"/>
    <property type="evidence" value="ECO:0007669"/>
    <property type="project" value="UniProtKB-KW"/>
</dbReference>
<evidence type="ECO:0000313" key="9">
    <source>
        <dbReference type="Proteomes" id="UP000055014"/>
    </source>
</evidence>
<dbReference type="EMBL" id="LGGW01000015">
    <property type="protein sequence ID" value="KUK90918.1"/>
    <property type="molecule type" value="Genomic_DNA"/>
</dbReference>
<evidence type="ECO:0000313" key="6">
    <source>
        <dbReference type="EMBL" id="KUK68660.1"/>
    </source>
</evidence>
<accession>A0A101I930</accession>
<gene>
    <name evidence="5" type="ORF">DIT26_06620</name>
    <name evidence="6" type="ORF">XD86_0027</name>
    <name evidence="7" type="ORF">XE02_0306</name>
</gene>
<name>A0A101I930_9BACT</name>
<dbReference type="NCBIfam" id="TIGR00488">
    <property type="entry name" value="bis(5'-nucleosyl)-tetraphosphatase (symmetrical) YqeK"/>
    <property type="match status" value="1"/>
</dbReference>
<keyword evidence="1" id="KW-0479">Metal-binding</keyword>
<evidence type="ECO:0000313" key="8">
    <source>
        <dbReference type="Proteomes" id="UP000054260"/>
    </source>
</evidence>
<feature type="domain" description="HD" evidence="4">
    <location>
        <begin position="24"/>
        <end position="133"/>
    </location>
</feature>
<evidence type="ECO:0000313" key="7">
    <source>
        <dbReference type="EMBL" id="KUK90918.1"/>
    </source>
</evidence>
<evidence type="ECO:0000313" key="10">
    <source>
        <dbReference type="Proteomes" id="UP000264215"/>
    </source>
</evidence>
<dbReference type="Gene3D" id="1.10.3210.10">
    <property type="entry name" value="Hypothetical protein af1432"/>
    <property type="match status" value="1"/>
</dbReference>
<dbReference type="InterPro" id="IPR005249">
    <property type="entry name" value="YqeK"/>
</dbReference>
<dbReference type="GO" id="GO:0016787">
    <property type="term" value="F:hydrolase activity"/>
    <property type="evidence" value="ECO:0007669"/>
    <property type="project" value="UniProtKB-KW"/>
</dbReference>
<reference evidence="5 10" key="3">
    <citation type="journal article" date="2018" name="Nat. Biotechnol.">
        <title>A standardized bacterial taxonomy based on genome phylogeny substantially revises the tree of life.</title>
        <authorList>
            <person name="Parks D.H."/>
            <person name="Chuvochina M."/>
            <person name="Waite D.W."/>
            <person name="Rinke C."/>
            <person name="Skarshewski A."/>
            <person name="Chaumeil P.A."/>
            <person name="Hugenholtz P."/>
        </authorList>
    </citation>
    <scope>NUCLEOTIDE SEQUENCE [LARGE SCALE GENOMIC DNA]</scope>
    <source>
        <strain evidence="5">UBA9905</strain>
    </source>
</reference>
<dbReference type="AlphaFoldDB" id="A0A101I930"/>
<organism evidence="7 9">
    <name type="scientific">Mesotoga infera</name>
    <dbReference type="NCBI Taxonomy" id="1236046"/>
    <lineage>
        <taxon>Bacteria</taxon>
        <taxon>Thermotogati</taxon>
        <taxon>Thermotogota</taxon>
        <taxon>Thermotogae</taxon>
        <taxon>Kosmotogales</taxon>
        <taxon>Kosmotogaceae</taxon>
        <taxon>Mesotoga</taxon>
    </lineage>
</organism>
<protein>
    <submittedName>
        <fullName evidence="5 7">Metal-dependent phosphohydrolase</fullName>
    </submittedName>
</protein>
<dbReference type="InterPro" id="IPR051094">
    <property type="entry name" value="Diverse_Catalytic_Enzymes"/>
</dbReference>
<dbReference type="Proteomes" id="UP000264215">
    <property type="component" value="Unassembled WGS sequence"/>
</dbReference>
<dbReference type="PANTHER" id="PTHR35795:SF1">
    <property type="entry name" value="BIS(5'-NUCLEOSYL)-TETRAPHOSPHATASE, SYMMETRICAL"/>
    <property type="match status" value="1"/>
</dbReference>
<comment type="caution">
    <text evidence="7">The sequence shown here is derived from an EMBL/GenBank/DDBJ whole genome shotgun (WGS) entry which is preliminary data.</text>
</comment>
<evidence type="ECO:0000256" key="3">
    <source>
        <dbReference type="ARBA" id="ARBA00022801"/>
    </source>
</evidence>
<dbReference type="PATRIC" id="fig|1236046.5.peg.1337"/>
<dbReference type="EMBL" id="LGGH01000002">
    <property type="protein sequence ID" value="KUK68660.1"/>
    <property type="molecule type" value="Genomic_DNA"/>
</dbReference>
<keyword evidence="2" id="KW-0547">Nucleotide-binding</keyword>
<evidence type="ECO:0000256" key="1">
    <source>
        <dbReference type="ARBA" id="ARBA00022723"/>
    </source>
</evidence>
<dbReference type="GO" id="GO:0046872">
    <property type="term" value="F:metal ion binding"/>
    <property type="evidence" value="ECO:0007669"/>
    <property type="project" value="UniProtKB-KW"/>
</dbReference>
<reference evidence="7" key="1">
    <citation type="journal article" date="2015" name="MBio">
        <title>Genome-resolved metagenomic analysis reveals roles for candidate phyla and other microbial community members in biogeochemical transformations in oil reservoirs.</title>
        <authorList>
            <person name="Hu P."/>
            <person name="Tom L."/>
            <person name="Singh A."/>
            <person name="Thomas B.C."/>
            <person name="Baker B.J."/>
            <person name="Piceno Y.M."/>
            <person name="Andersen G.L."/>
            <person name="Banfield J.F."/>
        </authorList>
    </citation>
    <scope>NUCLEOTIDE SEQUENCE [LARGE SCALE GENOMIC DNA]</scope>
    <source>
        <strain evidence="6">46_47</strain>
        <strain evidence="7">46_70</strain>
    </source>
</reference>
<dbReference type="Pfam" id="PF01966">
    <property type="entry name" value="HD"/>
    <property type="match status" value="1"/>
</dbReference>